<feature type="domain" description="DUF397" evidence="1">
    <location>
        <begin position="2"/>
        <end position="54"/>
    </location>
</feature>
<reference evidence="2" key="2">
    <citation type="submission" date="2020-09" db="EMBL/GenBank/DDBJ databases">
        <authorList>
            <person name="Sun Q."/>
            <person name="Zhou Y."/>
        </authorList>
    </citation>
    <scope>NUCLEOTIDE SEQUENCE</scope>
    <source>
        <strain evidence="2">CGMCC 4.7272</strain>
    </source>
</reference>
<name>A0A917P4X5_9ACTN</name>
<protein>
    <recommendedName>
        <fullName evidence="1">DUF397 domain-containing protein</fullName>
    </recommendedName>
</protein>
<dbReference type="InterPro" id="IPR007278">
    <property type="entry name" value="DUF397"/>
</dbReference>
<evidence type="ECO:0000313" key="3">
    <source>
        <dbReference type="Proteomes" id="UP000625682"/>
    </source>
</evidence>
<dbReference type="AlphaFoldDB" id="A0A917P4X5"/>
<evidence type="ECO:0000259" key="1">
    <source>
        <dbReference type="Pfam" id="PF04149"/>
    </source>
</evidence>
<dbReference type="EMBL" id="BMMU01000033">
    <property type="protein sequence ID" value="GGJ61528.1"/>
    <property type="molecule type" value="Genomic_DNA"/>
</dbReference>
<comment type="caution">
    <text evidence="2">The sequence shown here is derived from an EMBL/GenBank/DDBJ whole genome shotgun (WGS) entry which is preliminary data.</text>
</comment>
<evidence type="ECO:0000313" key="2">
    <source>
        <dbReference type="EMBL" id="GGJ61528.1"/>
    </source>
</evidence>
<accession>A0A917P4X5</accession>
<proteinExistence type="predicted"/>
<sequence length="55" mass="5915">MDWFKSSYSNGGGVCVEVSNDLPGVVPVRDSKSLNGPILVASEVAWGVFVEHIKH</sequence>
<dbReference type="Proteomes" id="UP000625682">
    <property type="component" value="Unassembled WGS sequence"/>
</dbReference>
<reference evidence="2" key="1">
    <citation type="journal article" date="2014" name="Int. J. Syst. Evol. Microbiol.">
        <title>Complete genome sequence of Corynebacterium casei LMG S-19264T (=DSM 44701T), isolated from a smear-ripened cheese.</title>
        <authorList>
            <consortium name="US DOE Joint Genome Institute (JGI-PGF)"/>
            <person name="Walter F."/>
            <person name="Albersmeier A."/>
            <person name="Kalinowski J."/>
            <person name="Ruckert C."/>
        </authorList>
    </citation>
    <scope>NUCLEOTIDE SEQUENCE</scope>
    <source>
        <strain evidence="2">CGMCC 4.7272</strain>
    </source>
</reference>
<keyword evidence="3" id="KW-1185">Reference proteome</keyword>
<dbReference type="Pfam" id="PF04149">
    <property type="entry name" value="DUF397"/>
    <property type="match status" value="1"/>
</dbReference>
<dbReference type="RefSeq" id="WP_229695551.1">
    <property type="nucleotide sequence ID" value="NZ_BAABER010000035.1"/>
</dbReference>
<organism evidence="2 3">
    <name type="scientific">Streptomyces lacrimifluminis</name>
    <dbReference type="NCBI Taxonomy" id="1500077"/>
    <lineage>
        <taxon>Bacteria</taxon>
        <taxon>Bacillati</taxon>
        <taxon>Actinomycetota</taxon>
        <taxon>Actinomycetes</taxon>
        <taxon>Kitasatosporales</taxon>
        <taxon>Streptomycetaceae</taxon>
        <taxon>Streptomyces</taxon>
    </lineage>
</organism>
<gene>
    <name evidence="2" type="ORF">GCM10012282_68500</name>
</gene>